<dbReference type="InParanoid" id="A0LSL7"/>
<dbReference type="GO" id="GO:0005524">
    <property type="term" value="F:ATP binding"/>
    <property type="evidence" value="ECO:0007669"/>
    <property type="project" value="UniProtKB-UniRule"/>
</dbReference>
<dbReference type="GO" id="GO:0005886">
    <property type="term" value="C:plasma membrane"/>
    <property type="evidence" value="ECO:0007669"/>
    <property type="project" value="UniProtKB-SubCell"/>
</dbReference>
<keyword evidence="12" id="KW-1185">Reference proteome</keyword>
<evidence type="ECO:0000256" key="9">
    <source>
        <dbReference type="RuleBase" id="RU003656"/>
    </source>
</evidence>
<dbReference type="HAMAP" id="MF_00530">
    <property type="entry name" value="ATP_synth_epsil_bac"/>
    <property type="match status" value="1"/>
</dbReference>
<proteinExistence type="inferred from homology"/>
<dbReference type="Gene3D" id="2.60.15.10">
    <property type="entry name" value="F0F1 ATP synthase delta/epsilon subunit, N-terminal"/>
    <property type="match status" value="1"/>
</dbReference>
<keyword evidence="5 8" id="KW-0472">Membrane</keyword>
<keyword evidence="8" id="KW-0375">Hydrogen ion transport</keyword>
<feature type="domain" description="ATP synthase F1 complex delta/epsilon subunit N-terminal" evidence="10">
    <location>
        <begin position="3"/>
        <end position="84"/>
    </location>
</feature>
<evidence type="ECO:0000256" key="3">
    <source>
        <dbReference type="ARBA" id="ARBA00022448"/>
    </source>
</evidence>
<evidence type="ECO:0000313" key="12">
    <source>
        <dbReference type="Proteomes" id="UP000008221"/>
    </source>
</evidence>
<comment type="function">
    <text evidence="8">Produces ATP from ADP in the presence of a proton gradient across the membrane.</text>
</comment>
<dbReference type="NCBIfam" id="NF009977">
    <property type="entry name" value="PRK13442.1"/>
    <property type="match status" value="1"/>
</dbReference>
<comment type="subcellular location">
    <subcellularLocation>
        <location evidence="1 8">Cell membrane</location>
        <topology evidence="1 8">Peripheral membrane protein</topology>
    </subcellularLocation>
</comment>
<keyword evidence="6 8" id="KW-0139">CF(1)</keyword>
<dbReference type="GO" id="GO:0045259">
    <property type="term" value="C:proton-transporting ATP synthase complex"/>
    <property type="evidence" value="ECO:0007669"/>
    <property type="project" value="UniProtKB-KW"/>
</dbReference>
<accession>A0LSL7</accession>
<dbReference type="GO" id="GO:0046933">
    <property type="term" value="F:proton-transporting ATP synthase activity, rotational mechanism"/>
    <property type="evidence" value="ECO:0007669"/>
    <property type="project" value="UniProtKB-UniRule"/>
</dbReference>
<evidence type="ECO:0000256" key="2">
    <source>
        <dbReference type="ARBA" id="ARBA00005712"/>
    </source>
</evidence>
<dbReference type="NCBIfam" id="TIGR01216">
    <property type="entry name" value="ATP_synt_epsi"/>
    <property type="match status" value="1"/>
</dbReference>
<evidence type="ECO:0000259" key="10">
    <source>
        <dbReference type="Pfam" id="PF02823"/>
    </source>
</evidence>
<reference evidence="11 12" key="1">
    <citation type="journal article" date="2009" name="Genome Res.">
        <title>Complete genome of the cellulolytic thermophile Acidothermus cellulolyticus 11B provides insights into its ecophysiological and evolutionary adaptations.</title>
        <authorList>
            <person name="Barabote R.D."/>
            <person name="Xie G."/>
            <person name="Leu D.H."/>
            <person name="Normand P."/>
            <person name="Necsulea A."/>
            <person name="Daubin V."/>
            <person name="Medigue C."/>
            <person name="Adney W.S."/>
            <person name="Xu X.C."/>
            <person name="Lapidus A."/>
            <person name="Parales R.E."/>
            <person name="Detter C."/>
            <person name="Pujic P."/>
            <person name="Bruce D."/>
            <person name="Lavire C."/>
            <person name="Challacombe J.F."/>
            <person name="Brettin T.S."/>
            <person name="Berry A.M."/>
        </authorList>
    </citation>
    <scope>NUCLEOTIDE SEQUENCE [LARGE SCALE GENOMIC DNA]</scope>
    <source>
        <strain evidence="12">ATCC 43068 / DSM 8971 / 11B</strain>
    </source>
</reference>
<dbReference type="SUPFAM" id="SSF51344">
    <property type="entry name" value="Epsilon subunit of F1F0-ATP synthase N-terminal domain"/>
    <property type="match status" value="1"/>
</dbReference>
<keyword evidence="4 8" id="KW-0406">Ion transport</keyword>
<evidence type="ECO:0000256" key="5">
    <source>
        <dbReference type="ARBA" id="ARBA00023136"/>
    </source>
</evidence>
<keyword evidence="7 8" id="KW-0066">ATP synthesis</keyword>
<dbReference type="Proteomes" id="UP000008221">
    <property type="component" value="Chromosome"/>
</dbReference>
<dbReference type="AlphaFoldDB" id="A0LSL7"/>
<dbReference type="InterPro" id="IPR001469">
    <property type="entry name" value="ATP_synth_F1_dsu/esu"/>
</dbReference>
<dbReference type="RefSeq" id="WP_011719490.1">
    <property type="nucleotide sequence ID" value="NC_008578.1"/>
</dbReference>
<keyword evidence="3 8" id="KW-0813">Transport</keyword>
<dbReference type="CDD" id="cd12152">
    <property type="entry name" value="F1-ATPase_delta"/>
    <property type="match status" value="1"/>
</dbReference>
<gene>
    <name evidence="8" type="primary">atpC</name>
    <name evidence="11" type="ordered locus">Acel_0654</name>
</gene>
<dbReference type="FunCoup" id="A0LSL7">
    <property type="interactions" value="178"/>
</dbReference>
<dbReference type="KEGG" id="ace:Acel_0654"/>
<evidence type="ECO:0000256" key="7">
    <source>
        <dbReference type="ARBA" id="ARBA00023310"/>
    </source>
</evidence>
<evidence type="ECO:0000256" key="8">
    <source>
        <dbReference type="HAMAP-Rule" id="MF_00530"/>
    </source>
</evidence>
<sequence>MPLHVDLVSAERRLWSGTAGFVLARTLDGELGILPGHVPLLGVLAEGFTVRITGHDAGDGIVAAVHGGFLYVARDEVTILTEVAELSGDIDVGRAQAALERAEAAGDESAAARARARLAAAGQPV</sequence>
<dbReference type="InterPro" id="IPR036771">
    <property type="entry name" value="ATPsynth_dsu/esu_N"/>
</dbReference>
<dbReference type="HOGENOM" id="CLU_084338_1_3_11"/>
<dbReference type="PANTHER" id="PTHR13822:SF10">
    <property type="entry name" value="ATP SYNTHASE EPSILON CHAIN, CHLOROPLASTIC"/>
    <property type="match status" value="1"/>
</dbReference>
<organism evidence="11 12">
    <name type="scientific">Acidothermus cellulolyticus (strain ATCC 43068 / DSM 8971 / 11B)</name>
    <dbReference type="NCBI Taxonomy" id="351607"/>
    <lineage>
        <taxon>Bacteria</taxon>
        <taxon>Bacillati</taxon>
        <taxon>Actinomycetota</taxon>
        <taxon>Actinomycetes</taxon>
        <taxon>Acidothermales</taxon>
        <taxon>Acidothermaceae</taxon>
        <taxon>Acidothermus</taxon>
    </lineage>
</organism>
<evidence type="ECO:0000256" key="1">
    <source>
        <dbReference type="ARBA" id="ARBA00004202"/>
    </source>
</evidence>
<comment type="similarity">
    <text evidence="2 8 9">Belongs to the ATPase epsilon chain family.</text>
</comment>
<dbReference type="Pfam" id="PF02823">
    <property type="entry name" value="ATP-synt_DE_N"/>
    <property type="match status" value="1"/>
</dbReference>
<dbReference type="STRING" id="351607.Acel_0654"/>
<name>A0LSL7_ACIC1</name>
<protein>
    <recommendedName>
        <fullName evidence="8">ATP synthase epsilon chain</fullName>
    </recommendedName>
    <alternativeName>
        <fullName evidence="8">ATP synthase F1 sector epsilon subunit</fullName>
    </alternativeName>
    <alternativeName>
        <fullName evidence="8">F-ATPase epsilon subunit</fullName>
    </alternativeName>
</protein>
<dbReference type="eggNOG" id="COG0355">
    <property type="taxonomic scope" value="Bacteria"/>
</dbReference>
<evidence type="ECO:0000256" key="6">
    <source>
        <dbReference type="ARBA" id="ARBA00023196"/>
    </source>
</evidence>
<dbReference type="InterPro" id="IPR020546">
    <property type="entry name" value="ATP_synth_F1_dsu/esu_N"/>
</dbReference>
<comment type="subunit">
    <text evidence="8 9">F-type ATPases have 2 components, CF(1) - the catalytic core - and CF(0) - the membrane proton channel. CF(1) has five subunits: alpha(3), beta(3), gamma(1), delta(1), epsilon(1). CF(0) has three main subunits: a, b and c.</text>
</comment>
<dbReference type="PANTHER" id="PTHR13822">
    <property type="entry name" value="ATP SYNTHASE DELTA/EPSILON CHAIN"/>
    <property type="match status" value="1"/>
</dbReference>
<evidence type="ECO:0000256" key="4">
    <source>
        <dbReference type="ARBA" id="ARBA00023065"/>
    </source>
</evidence>
<evidence type="ECO:0000313" key="11">
    <source>
        <dbReference type="EMBL" id="ABK52427.1"/>
    </source>
</evidence>
<keyword evidence="8" id="KW-1003">Cell membrane</keyword>
<dbReference type="EMBL" id="CP000481">
    <property type="protein sequence ID" value="ABK52427.1"/>
    <property type="molecule type" value="Genomic_DNA"/>
</dbReference>